<dbReference type="RefSeq" id="WP_209510502.1">
    <property type="nucleotide sequence ID" value="NZ_JAGGKS010000001.1"/>
</dbReference>
<evidence type="ECO:0000313" key="12">
    <source>
        <dbReference type="Proteomes" id="UP001519342"/>
    </source>
</evidence>
<keyword evidence="6 9" id="KW-0418">Kinase</keyword>
<keyword evidence="5 9" id="KW-0547">Nucleotide-binding</keyword>
<comment type="similarity">
    <text evidence="2 9 10">Belongs to the acetokinase family.</text>
</comment>
<evidence type="ECO:0000256" key="8">
    <source>
        <dbReference type="ARBA" id="ARBA00048596"/>
    </source>
</evidence>
<dbReference type="SUPFAM" id="SSF53067">
    <property type="entry name" value="Actin-like ATPase domain"/>
    <property type="match status" value="2"/>
</dbReference>
<organism evidence="11 12">
    <name type="scientific">Sedimentibacter acidaminivorans</name>
    <dbReference type="NCBI Taxonomy" id="913099"/>
    <lineage>
        <taxon>Bacteria</taxon>
        <taxon>Bacillati</taxon>
        <taxon>Bacillota</taxon>
        <taxon>Tissierellia</taxon>
        <taxon>Sedimentibacter</taxon>
    </lineage>
</organism>
<dbReference type="PRINTS" id="PR00471">
    <property type="entry name" value="ACETATEKNASE"/>
</dbReference>
<dbReference type="PROSITE" id="PS01075">
    <property type="entry name" value="ACETATE_KINASE_1"/>
    <property type="match status" value="1"/>
</dbReference>
<protein>
    <recommendedName>
        <fullName evidence="9">Probable butyrate kinase</fullName>
        <shortName evidence="9">BK</shortName>
        <ecNumber evidence="9">2.7.2.7</ecNumber>
    </recommendedName>
    <alternativeName>
        <fullName evidence="9">Branched-chain carboxylic acid kinase</fullName>
    </alternativeName>
</protein>
<dbReference type="Proteomes" id="UP001519342">
    <property type="component" value="Unassembled WGS sequence"/>
</dbReference>
<evidence type="ECO:0000256" key="3">
    <source>
        <dbReference type="ARBA" id="ARBA00022490"/>
    </source>
</evidence>
<keyword evidence="12" id="KW-1185">Reference proteome</keyword>
<evidence type="ECO:0000313" key="11">
    <source>
        <dbReference type="EMBL" id="MBP1924763.1"/>
    </source>
</evidence>
<comment type="catalytic activity">
    <reaction evidence="8 9">
        <text>butanoate + ATP = butanoyl phosphate + ADP</text>
        <dbReference type="Rhea" id="RHEA:13585"/>
        <dbReference type="ChEBI" id="CHEBI:17968"/>
        <dbReference type="ChEBI" id="CHEBI:30616"/>
        <dbReference type="ChEBI" id="CHEBI:58079"/>
        <dbReference type="ChEBI" id="CHEBI:456216"/>
        <dbReference type="EC" id="2.7.2.7"/>
    </reaction>
</comment>
<dbReference type="Pfam" id="PF00871">
    <property type="entry name" value="Acetate_kinase"/>
    <property type="match status" value="1"/>
</dbReference>
<dbReference type="EC" id="2.7.2.7" evidence="9"/>
<dbReference type="HAMAP" id="MF_00542">
    <property type="entry name" value="Butyrate_kinase"/>
    <property type="match status" value="1"/>
</dbReference>
<proteinExistence type="inferred from homology"/>
<dbReference type="PIRSF" id="PIRSF036458">
    <property type="entry name" value="Butyrate_kin"/>
    <property type="match status" value="1"/>
</dbReference>
<dbReference type="PANTHER" id="PTHR21060:SF3">
    <property type="entry name" value="BUTYRATE KINASE 2-RELATED"/>
    <property type="match status" value="1"/>
</dbReference>
<keyword evidence="7 9" id="KW-0067">ATP-binding</keyword>
<dbReference type="EMBL" id="JAGGKS010000001">
    <property type="protein sequence ID" value="MBP1924763.1"/>
    <property type="molecule type" value="Genomic_DNA"/>
</dbReference>
<dbReference type="InterPro" id="IPR043129">
    <property type="entry name" value="ATPase_NBD"/>
</dbReference>
<keyword evidence="3 9" id="KW-0963">Cytoplasm</keyword>
<evidence type="ECO:0000256" key="7">
    <source>
        <dbReference type="ARBA" id="ARBA00022840"/>
    </source>
</evidence>
<gene>
    <name evidence="9" type="primary">buk</name>
    <name evidence="11" type="ORF">J2Z76_000616</name>
</gene>
<evidence type="ECO:0000256" key="9">
    <source>
        <dbReference type="HAMAP-Rule" id="MF_00542"/>
    </source>
</evidence>
<dbReference type="Gene3D" id="3.30.420.40">
    <property type="match status" value="2"/>
</dbReference>
<evidence type="ECO:0000256" key="2">
    <source>
        <dbReference type="ARBA" id="ARBA00008748"/>
    </source>
</evidence>
<name>A0ABS4GAP8_9FIRM</name>
<evidence type="ECO:0000256" key="6">
    <source>
        <dbReference type="ARBA" id="ARBA00022777"/>
    </source>
</evidence>
<sequence length="361" mass="39863">MHRILVINPGSTSTKSAIYEDRKCKAEQSIAHSTETLTQNPLTWQQVELRRNGILNWMQEEGFSLKDIDAFAIRGCKIKGCSKGGTYLVNDTIRNEIFGQHNLDKIAPHASRLSLPIALSMSEAERVDIPIFITDPPCVNELSDIAKISGHPFFTRESVFHALNSKAVARRVAEEWGKRYQECKFIVAHMGGGISVGAHNLGRVTEVNDCISGGGAFSPNRTGTLPVVPLVEFCFSNKHTKDEIIRIIKNNGGALAHLGTDDMREVEKRIDNGDTHAELIFNSMAYQVAKEIGSCYASLCCQVDAVIFTGGMANSKRLITEIRKYVEELGNIKVVPGEYEAEALAFGALRVLMKEEEPIII</sequence>
<dbReference type="NCBIfam" id="NF002834">
    <property type="entry name" value="PRK03011.1-5"/>
    <property type="match status" value="1"/>
</dbReference>
<dbReference type="CDD" id="cd24011">
    <property type="entry name" value="ASKHA_NBD_BK"/>
    <property type="match status" value="1"/>
</dbReference>
<dbReference type="InterPro" id="IPR023865">
    <property type="entry name" value="Aliphatic_acid_kinase_CS"/>
</dbReference>
<evidence type="ECO:0000256" key="4">
    <source>
        <dbReference type="ARBA" id="ARBA00022679"/>
    </source>
</evidence>
<accession>A0ABS4GAP8</accession>
<dbReference type="InterPro" id="IPR000890">
    <property type="entry name" value="Aliphatic_acid_kin_short-chain"/>
</dbReference>
<reference evidence="11 12" key="1">
    <citation type="submission" date="2021-03" db="EMBL/GenBank/DDBJ databases">
        <title>Genomic Encyclopedia of Type Strains, Phase IV (KMG-IV): sequencing the most valuable type-strain genomes for metagenomic binning, comparative biology and taxonomic classification.</title>
        <authorList>
            <person name="Goeker M."/>
        </authorList>
    </citation>
    <scope>NUCLEOTIDE SEQUENCE [LARGE SCALE GENOMIC DNA]</scope>
    <source>
        <strain evidence="11 12">DSM 24004</strain>
    </source>
</reference>
<comment type="caution">
    <text evidence="11">The sequence shown here is derived from an EMBL/GenBank/DDBJ whole genome shotgun (WGS) entry which is preliminary data.</text>
</comment>
<dbReference type="GO" id="GO:0047761">
    <property type="term" value="F:butyrate kinase activity"/>
    <property type="evidence" value="ECO:0007669"/>
    <property type="project" value="UniProtKB-EC"/>
</dbReference>
<keyword evidence="4 9" id="KW-0808">Transferase</keyword>
<dbReference type="NCBIfam" id="TIGR02707">
    <property type="entry name" value="butyr_kinase"/>
    <property type="match status" value="1"/>
</dbReference>
<evidence type="ECO:0000256" key="10">
    <source>
        <dbReference type="RuleBase" id="RU003835"/>
    </source>
</evidence>
<dbReference type="InterPro" id="IPR011245">
    <property type="entry name" value="Butyrate_kin"/>
</dbReference>
<comment type="subcellular location">
    <subcellularLocation>
        <location evidence="1 9">Cytoplasm</location>
    </subcellularLocation>
</comment>
<dbReference type="PROSITE" id="PS01076">
    <property type="entry name" value="ACETATE_KINASE_2"/>
    <property type="match status" value="1"/>
</dbReference>
<evidence type="ECO:0000256" key="1">
    <source>
        <dbReference type="ARBA" id="ARBA00004496"/>
    </source>
</evidence>
<dbReference type="PANTHER" id="PTHR21060">
    <property type="entry name" value="ACETATE KINASE"/>
    <property type="match status" value="1"/>
</dbReference>
<evidence type="ECO:0000256" key="5">
    <source>
        <dbReference type="ARBA" id="ARBA00022741"/>
    </source>
</evidence>